<dbReference type="PANTHER" id="PTHR34584:SF1">
    <property type="entry name" value="NA(+)_H(+) ANTIPORTER SUBUNIT E1"/>
    <property type="match status" value="1"/>
</dbReference>
<gene>
    <name evidence="7" type="ORF">BE15_29450</name>
</gene>
<dbReference type="AlphaFoldDB" id="A0A150QJ31"/>
<protein>
    <submittedName>
        <fullName evidence="7">Cation:proton antiporter</fullName>
    </submittedName>
</protein>
<evidence type="ECO:0000256" key="3">
    <source>
        <dbReference type="ARBA" id="ARBA00022475"/>
    </source>
</evidence>
<dbReference type="Pfam" id="PF01899">
    <property type="entry name" value="MNHE"/>
    <property type="match status" value="1"/>
</dbReference>
<keyword evidence="4" id="KW-0812">Transmembrane</keyword>
<evidence type="ECO:0000256" key="1">
    <source>
        <dbReference type="ARBA" id="ARBA00004651"/>
    </source>
</evidence>
<dbReference type="PANTHER" id="PTHR34584">
    <property type="entry name" value="NA(+)/H(+) ANTIPORTER SUBUNIT E1"/>
    <property type="match status" value="1"/>
</dbReference>
<evidence type="ECO:0000313" key="8">
    <source>
        <dbReference type="Proteomes" id="UP000075260"/>
    </source>
</evidence>
<evidence type="ECO:0000313" key="7">
    <source>
        <dbReference type="EMBL" id="KYF67979.1"/>
    </source>
</evidence>
<dbReference type="InterPro" id="IPR002758">
    <property type="entry name" value="Cation_antiport_E"/>
</dbReference>
<evidence type="ECO:0000256" key="2">
    <source>
        <dbReference type="ARBA" id="ARBA00006228"/>
    </source>
</evidence>
<reference evidence="7 8" key="1">
    <citation type="submission" date="2014-02" db="EMBL/GenBank/DDBJ databases">
        <title>The small core and large imbalanced accessory genome model reveals a collaborative survival strategy of Sorangium cellulosum strains in nature.</title>
        <authorList>
            <person name="Han K."/>
            <person name="Peng R."/>
            <person name="Blom J."/>
            <person name="Li Y.-Z."/>
        </authorList>
    </citation>
    <scope>NUCLEOTIDE SEQUENCE [LARGE SCALE GENOMIC DNA]</scope>
    <source>
        <strain evidence="7 8">So0008-312</strain>
    </source>
</reference>
<name>A0A150QJ31_SORCE</name>
<dbReference type="OrthoDB" id="9807187at2"/>
<comment type="similarity">
    <text evidence="2">Belongs to the CPA3 antiporters (TC 2.A.63) subunit E family.</text>
</comment>
<dbReference type="RefSeq" id="WP_061609454.1">
    <property type="nucleotide sequence ID" value="NZ_JEMA01000602.1"/>
</dbReference>
<dbReference type="NCBIfam" id="NF006520">
    <property type="entry name" value="PRK08965.1-4"/>
    <property type="match status" value="1"/>
</dbReference>
<dbReference type="EMBL" id="JEMA01000602">
    <property type="protein sequence ID" value="KYF67979.1"/>
    <property type="molecule type" value="Genomic_DNA"/>
</dbReference>
<comment type="caution">
    <text evidence="7">The sequence shown here is derived from an EMBL/GenBank/DDBJ whole genome shotgun (WGS) entry which is preliminary data.</text>
</comment>
<dbReference type="GO" id="GO:0005886">
    <property type="term" value="C:plasma membrane"/>
    <property type="evidence" value="ECO:0007669"/>
    <property type="project" value="UniProtKB-SubCell"/>
</dbReference>
<dbReference type="GO" id="GO:0008324">
    <property type="term" value="F:monoatomic cation transmembrane transporter activity"/>
    <property type="evidence" value="ECO:0007669"/>
    <property type="project" value="InterPro"/>
</dbReference>
<sequence>MTLVEKLVPAPLLSAALFALWLALARSTSVGQIVLGLGLALAVPLLTSTLRLTNARVRRPLVVVRFILRVGYDVLRSNFEVAWGVVAWRWRRPQSRFVIVPLELRDPLGLAALSMVTTVVPGTVWSELALDRSALLLHVWDVGDEGTFVARFKARYEEPLREIFE</sequence>
<keyword evidence="6" id="KW-0472">Membrane</keyword>
<evidence type="ECO:0000256" key="5">
    <source>
        <dbReference type="ARBA" id="ARBA00022989"/>
    </source>
</evidence>
<organism evidence="7 8">
    <name type="scientific">Sorangium cellulosum</name>
    <name type="common">Polyangium cellulosum</name>
    <dbReference type="NCBI Taxonomy" id="56"/>
    <lineage>
        <taxon>Bacteria</taxon>
        <taxon>Pseudomonadati</taxon>
        <taxon>Myxococcota</taxon>
        <taxon>Polyangia</taxon>
        <taxon>Polyangiales</taxon>
        <taxon>Polyangiaceae</taxon>
        <taxon>Sorangium</taxon>
    </lineage>
</organism>
<comment type="subcellular location">
    <subcellularLocation>
        <location evidence="1">Cell membrane</location>
        <topology evidence="1">Multi-pass membrane protein</topology>
    </subcellularLocation>
</comment>
<keyword evidence="5" id="KW-1133">Transmembrane helix</keyword>
<dbReference type="Proteomes" id="UP000075260">
    <property type="component" value="Unassembled WGS sequence"/>
</dbReference>
<evidence type="ECO:0000256" key="4">
    <source>
        <dbReference type="ARBA" id="ARBA00022692"/>
    </source>
</evidence>
<evidence type="ECO:0000256" key="6">
    <source>
        <dbReference type="ARBA" id="ARBA00023136"/>
    </source>
</evidence>
<proteinExistence type="inferred from homology"/>
<keyword evidence="3" id="KW-1003">Cell membrane</keyword>
<accession>A0A150QJ31</accession>